<dbReference type="CDD" id="cd14014">
    <property type="entry name" value="STKc_PknB_like"/>
    <property type="match status" value="1"/>
</dbReference>
<keyword evidence="9" id="KW-1185">Reference proteome</keyword>
<protein>
    <recommendedName>
        <fullName evidence="1">non-specific serine/threonine protein kinase</fullName>
        <ecNumber evidence="1">2.7.11.1</ecNumber>
    </recommendedName>
</protein>
<evidence type="ECO:0000256" key="6">
    <source>
        <dbReference type="SAM" id="MobiDB-lite"/>
    </source>
</evidence>
<sequence length="596" mass="60721">MTLGEGDPEKLGPYELVDRLGEGGQGVVYLGRGPAGEQVAVKLLHTRFSADPEARHRFLREVALAQRVARFCTAPVLHADLAGNQPYIVSEYVPGPSLRQLVDKEGPRRGAALERLAISTATALAAIHRAGITHRDFKPANVLMGPEGPVVIDFGVARALDSPQATATGATMGTPSYLAPELLSGSEATGAADVFAWGVTMVFAATGTPAFGADSIPTVINRILNVEPDVSALVPPLRDLVSACLSKDPTRRPTADDVVAMLTGRPGAYAPPAHPGPAHAAPAHPEPSHAAAAPPAPTRAVPTQPGPSPVQGPGPQAGPAAPTTRPAGRKAGRRLPILAGAGGVVAVAAIIAATLVNTQTTTNVANEEPKAAAVETGDPADATVPTPDMPRTADPSPSPSRSPRSRPAQSRTAPPPVPARQEPAHTAAPTRTAPPKSASTPRPSDSSVLIPPGSDPDPEPTKTTAPAKTPAPTKAPAPTKTAAPPPPKPNPYTATGVCGAGFKVIDSHGWGGNATTYLLYNASTGNNCVITMSKNVVPGKIKMGAVLQVKGGASASDWGSYTTYAGPKKLAAKGKCVIWGGGYGSAAWNSAWSHCG</sequence>
<dbReference type="Gene3D" id="1.10.510.10">
    <property type="entry name" value="Transferase(Phosphotransferase) domain 1"/>
    <property type="match status" value="1"/>
</dbReference>
<dbReference type="InterPro" id="IPR008271">
    <property type="entry name" value="Ser/Thr_kinase_AS"/>
</dbReference>
<dbReference type="GO" id="GO:0004674">
    <property type="term" value="F:protein serine/threonine kinase activity"/>
    <property type="evidence" value="ECO:0007669"/>
    <property type="project" value="UniProtKB-KW"/>
</dbReference>
<dbReference type="InterPro" id="IPR000719">
    <property type="entry name" value="Prot_kinase_dom"/>
</dbReference>
<dbReference type="Proteomes" id="UP001602013">
    <property type="component" value="Unassembled WGS sequence"/>
</dbReference>
<feature type="compositionally biased region" description="Low complexity" evidence="6">
    <location>
        <begin position="424"/>
        <end position="441"/>
    </location>
</feature>
<feature type="compositionally biased region" description="Low complexity" evidence="6">
    <location>
        <begin position="266"/>
        <end position="293"/>
    </location>
</feature>
<accession>A0ABW6SWB7</accession>
<name>A0ABW6SWB7_9ACTN</name>
<keyword evidence="2" id="KW-0808">Transferase</keyword>
<organism evidence="8 9">
    <name type="scientific">Microtetraspora malaysiensis</name>
    <dbReference type="NCBI Taxonomy" id="161358"/>
    <lineage>
        <taxon>Bacteria</taxon>
        <taxon>Bacillati</taxon>
        <taxon>Actinomycetota</taxon>
        <taxon>Actinomycetes</taxon>
        <taxon>Streptosporangiales</taxon>
        <taxon>Streptosporangiaceae</taxon>
        <taxon>Microtetraspora</taxon>
    </lineage>
</organism>
<comment type="caution">
    <text evidence="8">The sequence shown here is derived from an EMBL/GenBank/DDBJ whole genome shotgun (WGS) entry which is preliminary data.</text>
</comment>
<dbReference type="PANTHER" id="PTHR43671">
    <property type="entry name" value="SERINE/THREONINE-PROTEIN KINASE NEK"/>
    <property type="match status" value="1"/>
</dbReference>
<reference evidence="8 9" key="1">
    <citation type="submission" date="2024-10" db="EMBL/GenBank/DDBJ databases">
        <title>The Natural Products Discovery Center: Release of the First 8490 Sequenced Strains for Exploring Actinobacteria Biosynthetic Diversity.</title>
        <authorList>
            <person name="Kalkreuter E."/>
            <person name="Kautsar S.A."/>
            <person name="Yang D."/>
            <person name="Bader C.D."/>
            <person name="Teijaro C.N."/>
            <person name="Fluegel L."/>
            <person name="Davis C.M."/>
            <person name="Simpson J.R."/>
            <person name="Lauterbach L."/>
            <person name="Steele A.D."/>
            <person name="Gui C."/>
            <person name="Meng S."/>
            <person name="Li G."/>
            <person name="Viehrig K."/>
            <person name="Ye F."/>
            <person name="Su P."/>
            <person name="Kiefer A.F."/>
            <person name="Nichols A."/>
            <person name="Cepeda A.J."/>
            <person name="Yan W."/>
            <person name="Fan B."/>
            <person name="Jiang Y."/>
            <person name="Adhikari A."/>
            <person name="Zheng C.-J."/>
            <person name="Schuster L."/>
            <person name="Cowan T.M."/>
            <person name="Smanski M.J."/>
            <person name="Chevrette M.G."/>
            <person name="De Carvalho L.P.S."/>
            <person name="Shen B."/>
        </authorList>
    </citation>
    <scope>NUCLEOTIDE SEQUENCE [LARGE SCALE GENOMIC DNA]</scope>
    <source>
        <strain evidence="8 9">NPDC002173</strain>
    </source>
</reference>
<dbReference type="RefSeq" id="WP_387415179.1">
    <property type="nucleotide sequence ID" value="NZ_JBIASD010000020.1"/>
</dbReference>
<evidence type="ECO:0000313" key="8">
    <source>
        <dbReference type="EMBL" id="MFF3669246.1"/>
    </source>
</evidence>
<keyword evidence="3" id="KW-0547">Nucleotide-binding</keyword>
<evidence type="ECO:0000256" key="5">
    <source>
        <dbReference type="ARBA" id="ARBA00022840"/>
    </source>
</evidence>
<evidence type="ECO:0000256" key="1">
    <source>
        <dbReference type="ARBA" id="ARBA00012513"/>
    </source>
</evidence>
<feature type="domain" description="Protein kinase" evidence="7">
    <location>
        <begin position="14"/>
        <end position="277"/>
    </location>
</feature>
<dbReference type="PROSITE" id="PS50011">
    <property type="entry name" value="PROTEIN_KINASE_DOM"/>
    <property type="match status" value="1"/>
</dbReference>
<evidence type="ECO:0000256" key="2">
    <source>
        <dbReference type="ARBA" id="ARBA00022679"/>
    </source>
</evidence>
<feature type="region of interest" description="Disordered" evidence="6">
    <location>
        <begin position="265"/>
        <end position="329"/>
    </location>
</feature>
<dbReference type="EC" id="2.7.11.1" evidence="1"/>
<dbReference type="PANTHER" id="PTHR43671:SF13">
    <property type="entry name" value="SERINE_THREONINE-PROTEIN KINASE NEK2"/>
    <property type="match status" value="1"/>
</dbReference>
<dbReference type="InterPro" id="IPR050660">
    <property type="entry name" value="NEK_Ser/Thr_kinase"/>
</dbReference>
<keyword evidence="5" id="KW-0067">ATP-binding</keyword>
<evidence type="ECO:0000256" key="4">
    <source>
        <dbReference type="ARBA" id="ARBA00022777"/>
    </source>
</evidence>
<dbReference type="InterPro" id="IPR011009">
    <property type="entry name" value="Kinase-like_dom_sf"/>
</dbReference>
<dbReference type="Pfam" id="PF00069">
    <property type="entry name" value="Pkinase"/>
    <property type="match status" value="1"/>
</dbReference>
<dbReference type="Gene3D" id="3.30.200.20">
    <property type="entry name" value="Phosphorylase Kinase, domain 1"/>
    <property type="match status" value="1"/>
</dbReference>
<feature type="compositionally biased region" description="Low complexity" evidence="6">
    <location>
        <begin position="390"/>
        <end position="412"/>
    </location>
</feature>
<dbReference type="EMBL" id="JBIASD010000020">
    <property type="protein sequence ID" value="MFF3669246.1"/>
    <property type="molecule type" value="Genomic_DNA"/>
</dbReference>
<dbReference type="PROSITE" id="PS00108">
    <property type="entry name" value="PROTEIN_KINASE_ST"/>
    <property type="match status" value="1"/>
</dbReference>
<keyword evidence="8" id="KW-0723">Serine/threonine-protein kinase</keyword>
<gene>
    <name evidence="8" type="ORF">ACFYXI_27025</name>
</gene>
<feature type="region of interest" description="Disordered" evidence="6">
    <location>
        <begin position="366"/>
        <end position="491"/>
    </location>
</feature>
<evidence type="ECO:0000313" key="9">
    <source>
        <dbReference type="Proteomes" id="UP001602013"/>
    </source>
</evidence>
<keyword evidence="4 8" id="KW-0418">Kinase</keyword>
<evidence type="ECO:0000256" key="3">
    <source>
        <dbReference type="ARBA" id="ARBA00022741"/>
    </source>
</evidence>
<dbReference type="SUPFAM" id="SSF56112">
    <property type="entry name" value="Protein kinase-like (PK-like)"/>
    <property type="match status" value="1"/>
</dbReference>
<feature type="compositionally biased region" description="Low complexity" evidence="6">
    <location>
        <begin position="461"/>
        <end position="482"/>
    </location>
</feature>
<feature type="compositionally biased region" description="Low complexity" evidence="6">
    <location>
        <begin position="313"/>
        <end position="326"/>
    </location>
</feature>
<evidence type="ECO:0000259" key="7">
    <source>
        <dbReference type="PROSITE" id="PS50011"/>
    </source>
</evidence>
<proteinExistence type="predicted"/>